<proteinExistence type="predicted"/>
<evidence type="ECO:0000313" key="3">
    <source>
        <dbReference type="Proteomes" id="UP001642464"/>
    </source>
</evidence>
<feature type="region of interest" description="Disordered" evidence="1">
    <location>
        <begin position="1"/>
        <end position="90"/>
    </location>
</feature>
<evidence type="ECO:0000256" key="1">
    <source>
        <dbReference type="SAM" id="MobiDB-lite"/>
    </source>
</evidence>
<sequence>MILCGRPPGLRVEDRISSKDFGHQGQGSTTEWKEPRGEPVKDAKKEEEGEVEGEETPEKGTNGRRRRPVESRVQQRDHQPKNKCAKKKEHQLVFKEFAAERKAAKKKKKEVKIRS</sequence>
<keyword evidence="3" id="KW-1185">Reference proteome</keyword>
<evidence type="ECO:0000313" key="2">
    <source>
        <dbReference type="EMBL" id="CAK9109309.1"/>
    </source>
</evidence>
<reference evidence="2 3" key="1">
    <citation type="submission" date="2024-02" db="EMBL/GenBank/DDBJ databases">
        <authorList>
            <person name="Chen Y."/>
            <person name="Shah S."/>
            <person name="Dougan E. K."/>
            <person name="Thang M."/>
            <person name="Chan C."/>
        </authorList>
    </citation>
    <scope>NUCLEOTIDE SEQUENCE [LARGE SCALE GENOMIC DNA]</scope>
</reference>
<organism evidence="2 3">
    <name type="scientific">Durusdinium trenchii</name>
    <dbReference type="NCBI Taxonomy" id="1381693"/>
    <lineage>
        <taxon>Eukaryota</taxon>
        <taxon>Sar</taxon>
        <taxon>Alveolata</taxon>
        <taxon>Dinophyceae</taxon>
        <taxon>Suessiales</taxon>
        <taxon>Symbiodiniaceae</taxon>
        <taxon>Durusdinium</taxon>
    </lineage>
</organism>
<feature type="compositionally biased region" description="Basic and acidic residues" evidence="1">
    <location>
        <begin position="68"/>
        <end position="80"/>
    </location>
</feature>
<feature type="compositionally biased region" description="Basic and acidic residues" evidence="1">
    <location>
        <begin position="11"/>
        <end position="22"/>
    </location>
</feature>
<gene>
    <name evidence="2" type="ORF">SCF082_LOCUS50795</name>
</gene>
<dbReference type="Proteomes" id="UP001642464">
    <property type="component" value="Unassembled WGS sequence"/>
</dbReference>
<comment type="caution">
    <text evidence="2">The sequence shown here is derived from an EMBL/GenBank/DDBJ whole genome shotgun (WGS) entry which is preliminary data.</text>
</comment>
<protein>
    <submittedName>
        <fullName evidence="2">Uncharacterized protein</fullName>
    </submittedName>
</protein>
<feature type="compositionally biased region" description="Basic and acidic residues" evidence="1">
    <location>
        <begin position="31"/>
        <end position="47"/>
    </location>
</feature>
<name>A0ABP0SAK0_9DINO</name>
<feature type="non-terminal residue" evidence="2">
    <location>
        <position position="115"/>
    </location>
</feature>
<accession>A0ABP0SAK0</accession>
<dbReference type="EMBL" id="CAXAMM010043272">
    <property type="protein sequence ID" value="CAK9109309.1"/>
    <property type="molecule type" value="Genomic_DNA"/>
</dbReference>